<dbReference type="Gene3D" id="3.90.870.10">
    <property type="entry name" value="DHBP synthase"/>
    <property type="match status" value="1"/>
</dbReference>
<evidence type="ECO:0000256" key="14">
    <source>
        <dbReference type="PIRSR" id="PIRSR004930-1"/>
    </source>
</evidence>
<evidence type="ECO:0000313" key="17">
    <source>
        <dbReference type="Proteomes" id="UP000722459"/>
    </source>
</evidence>
<evidence type="ECO:0000256" key="2">
    <source>
        <dbReference type="ARBA" id="ARBA00007663"/>
    </source>
</evidence>
<feature type="binding site" evidence="14">
    <location>
        <position position="117"/>
    </location>
    <ligand>
        <name>L-threonine</name>
        <dbReference type="ChEBI" id="CHEBI:57926"/>
    </ligand>
</feature>
<feature type="binding site" evidence="14">
    <location>
        <position position="32"/>
    </location>
    <ligand>
        <name>L-threonine</name>
        <dbReference type="ChEBI" id="CHEBI:57926"/>
    </ligand>
</feature>
<keyword evidence="8 13" id="KW-0548">Nucleotidyltransferase</keyword>
<gene>
    <name evidence="16" type="ORF">HON47_03325</name>
</gene>
<dbReference type="PROSITE" id="PS51163">
    <property type="entry name" value="YRDC"/>
    <property type="match status" value="1"/>
</dbReference>
<evidence type="ECO:0000256" key="4">
    <source>
        <dbReference type="ARBA" id="ARBA00015492"/>
    </source>
</evidence>
<feature type="binding site" evidence="14">
    <location>
        <position position="64"/>
    </location>
    <ligand>
        <name>L-threonine</name>
        <dbReference type="ChEBI" id="CHEBI:57926"/>
    </ligand>
</feature>
<dbReference type="InterPro" id="IPR050156">
    <property type="entry name" value="TC-AMP_synthase_SUA5"/>
</dbReference>
<feature type="binding site" evidence="14">
    <location>
        <position position="138"/>
    </location>
    <ligand>
        <name>ATP</name>
        <dbReference type="ChEBI" id="CHEBI:30616"/>
    </ligand>
</feature>
<feature type="binding site" evidence="14">
    <location>
        <position position="175"/>
    </location>
    <ligand>
        <name>L-threonine</name>
        <dbReference type="ChEBI" id="CHEBI:57926"/>
    </ligand>
</feature>
<evidence type="ECO:0000313" key="16">
    <source>
        <dbReference type="EMBL" id="MBT4870578.1"/>
    </source>
</evidence>
<keyword evidence="7 13" id="KW-0819">tRNA processing</keyword>
<evidence type="ECO:0000256" key="7">
    <source>
        <dbReference type="ARBA" id="ARBA00022694"/>
    </source>
</evidence>
<dbReference type="EMBL" id="JABJNZ010000046">
    <property type="protein sequence ID" value="MBT4870578.1"/>
    <property type="molecule type" value="Genomic_DNA"/>
</dbReference>
<comment type="function">
    <text evidence="13">Required for the formation of a threonylcarbamoyl group on adenosine at position 37 (t(6)A37) in tRNAs that read codons beginning with adenine.</text>
</comment>
<evidence type="ECO:0000259" key="15">
    <source>
        <dbReference type="PROSITE" id="PS51163"/>
    </source>
</evidence>
<feature type="binding site" evidence="14">
    <location>
        <position position="146"/>
    </location>
    <ligand>
        <name>ATP</name>
        <dbReference type="ChEBI" id="CHEBI:30616"/>
    </ligand>
</feature>
<name>A0A8T5GFT5_9ARCH</name>
<feature type="binding site" evidence="14">
    <location>
        <position position="55"/>
    </location>
    <ligand>
        <name>ATP</name>
        <dbReference type="ChEBI" id="CHEBI:30616"/>
    </ligand>
</feature>
<dbReference type="Pfam" id="PF01300">
    <property type="entry name" value="Sua5_yciO_yrdC"/>
    <property type="match status" value="1"/>
</dbReference>
<organism evidence="16 17">
    <name type="scientific">Candidatus Iainarchaeum sp</name>
    <dbReference type="NCBI Taxonomy" id="3101447"/>
    <lineage>
        <taxon>Archaea</taxon>
        <taxon>Candidatus Iainarchaeota</taxon>
        <taxon>Candidatus Iainarchaeia</taxon>
        <taxon>Candidatus Iainarchaeales</taxon>
        <taxon>Candidatus Iainarchaeaceae</taxon>
        <taxon>Candidatus Iainarchaeum</taxon>
    </lineage>
</organism>
<sequence length="328" mass="36572">MKTQRLTQSKKDLRVAAEILKKGGLVAFPTETVYGLGASIKKDTAVKKIFKAKNRPADNPLIIHVVDKKQMSVYARKIPSEAKLLMKKFWPGPLTMIFHNTPKVKKIVNPNNEVAIRMPSHPVARELIRLAGPIVAPSANLAGKPSPTNSKDVLADMDGRIDAIIEGKSDCGLESTVIEMKKKPFILFRAGAVTLEQLKENLGKDNVTVFKKQKGKKLVAHSPGMKYRHYSPEAKVILFTGSQKELEKLIRKESNVGLICGKKISLSKTSNIIQFNYSTKKVFAKNLFAWFREMDSLGIKTIYVKSVTENGIGRALMDRIRKASFKEI</sequence>
<dbReference type="InterPro" id="IPR010923">
    <property type="entry name" value="T(6)A37_SUA5"/>
</dbReference>
<dbReference type="Proteomes" id="UP000722459">
    <property type="component" value="Unassembled WGS sequence"/>
</dbReference>
<dbReference type="Pfam" id="PF03481">
    <property type="entry name" value="Sua5_C"/>
    <property type="match status" value="1"/>
</dbReference>
<protein>
    <recommendedName>
        <fullName evidence="4 13">Threonylcarbamoyl-AMP synthase</fullName>
        <shortName evidence="13">TC-AMP synthase</shortName>
        <ecNumber evidence="3 13">2.7.7.87</ecNumber>
    </recommendedName>
    <alternativeName>
        <fullName evidence="11 13">L-threonylcarbamoyladenylate synthase</fullName>
    </alternativeName>
</protein>
<keyword evidence="10 13" id="KW-0067">ATP-binding</keyword>
<keyword evidence="5 13" id="KW-0963">Cytoplasm</keyword>
<dbReference type="SUPFAM" id="SSF55821">
    <property type="entry name" value="YrdC/RibB"/>
    <property type="match status" value="1"/>
</dbReference>
<evidence type="ECO:0000256" key="11">
    <source>
        <dbReference type="ARBA" id="ARBA00029774"/>
    </source>
</evidence>
<dbReference type="PIRSF" id="PIRSF004930">
    <property type="entry name" value="Tln_factor_SUA5"/>
    <property type="match status" value="1"/>
</dbReference>
<evidence type="ECO:0000256" key="13">
    <source>
        <dbReference type="PIRNR" id="PIRNR004930"/>
    </source>
</evidence>
<comment type="caution">
    <text evidence="16">The sequence shown here is derived from an EMBL/GenBank/DDBJ whole genome shotgun (WGS) entry which is preliminary data.</text>
</comment>
<evidence type="ECO:0000256" key="1">
    <source>
        <dbReference type="ARBA" id="ARBA00004496"/>
    </source>
</evidence>
<feature type="domain" description="YrdC-like" evidence="15">
    <location>
        <begin position="10"/>
        <end position="193"/>
    </location>
</feature>
<evidence type="ECO:0000256" key="3">
    <source>
        <dbReference type="ARBA" id="ARBA00012584"/>
    </source>
</evidence>
<keyword evidence="9 13" id="KW-0547">Nucleotide-binding</keyword>
<evidence type="ECO:0000256" key="8">
    <source>
        <dbReference type="ARBA" id="ARBA00022695"/>
    </source>
</evidence>
<reference evidence="16" key="1">
    <citation type="journal article" date="2021" name="ISME J.">
        <title>Mercury methylation by metabolically versatile and cosmopolitan marine bacteria.</title>
        <authorList>
            <person name="Lin H."/>
            <person name="Ascher D.B."/>
            <person name="Myung Y."/>
            <person name="Lamborg C.H."/>
            <person name="Hallam S.J."/>
            <person name="Gionfriddo C.M."/>
            <person name="Holt K.E."/>
            <person name="Moreau J.W."/>
        </authorList>
    </citation>
    <scope>NUCLEOTIDE SEQUENCE</scope>
    <source>
        <strain evidence="16">SI075_bin30</strain>
    </source>
</reference>
<dbReference type="PANTHER" id="PTHR17490:SF16">
    <property type="entry name" value="THREONYLCARBAMOYL-AMP SYNTHASE"/>
    <property type="match status" value="1"/>
</dbReference>
<dbReference type="NCBIfam" id="TIGR00057">
    <property type="entry name" value="L-threonylcarbamoyladenylate synthase"/>
    <property type="match status" value="1"/>
</dbReference>
<feature type="binding site" evidence="14">
    <location>
        <position position="59"/>
    </location>
    <ligand>
        <name>ATP</name>
        <dbReference type="ChEBI" id="CHEBI:30616"/>
    </ligand>
</feature>
<comment type="similarity">
    <text evidence="2 13">Belongs to the SUA5 family.</text>
</comment>
<dbReference type="InterPro" id="IPR006070">
    <property type="entry name" value="Sua5-like_dom"/>
</dbReference>
<dbReference type="AlphaFoldDB" id="A0A8T5GFT5"/>
<feature type="binding site" evidence="14">
    <location>
        <position position="189"/>
    </location>
    <ligand>
        <name>ATP</name>
        <dbReference type="ChEBI" id="CHEBI:30616"/>
    </ligand>
</feature>
<keyword evidence="6 13" id="KW-0808">Transferase</keyword>
<evidence type="ECO:0000256" key="12">
    <source>
        <dbReference type="ARBA" id="ARBA00048366"/>
    </source>
</evidence>
<evidence type="ECO:0000256" key="9">
    <source>
        <dbReference type="ARBA" id="ARBA00022741"/>
    </source>
</evidence>
<dbReference type="Gene3D" id="3.40.50.11030">
    <property type="entry name" value="Threonylcarbamoyl-AMP synthase, C-terminal domain"/>
    <property type="match status" value="1"/>
</dbReference>
<dbReference type="GO" id="GO:0005737">
    <property type="term" value="C:cytoplasm"/>
    <property type="evidence" value="ECO:0007669"/>
    <property type="project" value="UniProtKB-SubCell"/>
</dbReference>
<dbReference type="GO" id="GO:0006450">
    <property type="term" value="P:regulation of translational fidelity"/>
    <property type="evidence" value="ECO:0007669"/>
    <property type="project" value="TreeGrafter"/>
</dbReference>
<dbReference type="GO" id="GO:0005524">
    <property type="term" value="F:ATP binding"/>
    <property type="evidence" value="ECO:0007669"/>
    <property type="project" value="UniProtKB-UniRule"/>
</dbReference>
<dbReference type="InterPro" id="IPR038385">
    <property type="entry name" value="Sua5/YwlC_C"/>
</dbReference>
<dbReference type="GO" id="GO:0000049">
    <property type="term" value="F:tRNA binding"/>
    <property type="evidence" value="ECO:0007669"/>
    <property type="project" value="TreeGrafter"/>
</dbReference>
<dbReference type="InterPro" id="IPR005145">
    <property type="entry name" value="Sua5_C"/>
</dbReference>
<dbReference type="InterPro" id="IPR017945">
    <property type="entry name" value="DHBP_synth_RibB-like_a/b_dom"/>
</dbReference>
<accession>A0A8T5GFT5</accession>
<comment type="catalytic activity">
    <reaction evidence="12 13">
        <text>L-threonine + hydrogencarbonate + ATP = L-threonylcarbamoyladenylate + diphosphate + H2O</text>
        <dbReference type="Rhea" id="RHEA:36407"/>
        <dbReference type="ChEBI" id="CHEBI:15377"/>
        <dbReference type="ChEBI" id="CHEBI:17544"/>
        <dbReference type="ChEBI" id="CHEBI:30616"/>
        <dbReference type="ChEBI" id="CHEBI:33019"/>
        <dbReference type="ChEBI" id="CHEBI:57926"/>
        <dbReference type="ChEBI" id="CHEBI:73682"/>
        <dbReference type="EC" id="2.7.7.87"/>
    </reaction>
</comment>
<dbReference type="GO" id="GO:0003725">
    <property type="term" value="F:double-stranded RNA binding"/>
    <property type="evidence" value="ECO:0007669"/>
    <property type="project" value="UniProtKB-UniRule"/>
</dbReference>
<evidence type="ECO:0000256" key="5">
    <source>
        <dbReference type="ARBA" id="ARBA00022490"/>
    </source>
</evidence>
<dbReference type="EC" id="2.7.7.87" evidence="3 13"/>
<dbReference type="GO" id="GO:0061710">
    <property type="term" value="F:L-threonylcarbamoyladenylate synthase"/>
    <property type="evidence" value="ECO:0007669"/>
    <property type="project" value="UniProtKB-EC"/>
</dbReference>
<feature type="binding site" evidence="14">
    <location>
        <position position="136"/>
    </location>
    <ligand>
        <name>L-threonine</name>
        <dbReference type="ChEBI" id="CHEBI:57926"/>
    </ligand>
</feature>
<evidence type="ECO:0000256" key="10">
    <source>
        <dbReference type="ARBA" id="ARBA00022840"/>
    </source>
</evidence>
<dbReference type="FunFam" id="3.90.870.10:FF:000009">
    <property type="entry name" value="Threonylcarbamoyl-AMP synthase, putative"/>
    <property type="match status" value="1"/>
</dbReference>
<comment type="subcellular location">
    <subcellularLocation>
        <location evidence="1 13">Cytoplasm</location>
    </subcellularLocation>
</comment>
<proteinExistence type="inferred from homology"/>
<feature type="binding site" evidence="14">
    <location>
        <position position="230"/>
    </location>
    <ligand>
        <name>ATP</name>
        <dbReference type="ChEBI" id="CHEBI:30616"/>
    </ligand>
</feature>
<evidence type="ECO:0000256" key="6">
    <source>
        <dbReference type="ARBA" id="ARBA00022679"/>
    </source>
</evidence>
<dbReference type="GO" id="GO:0008033">
    <property type="term" value="P:tRNA processing"/>
    <property type="evidence" value="ECO:0007669"/>
    <property type="project" value="UniProtKB-KW"/>
</dbReference>
<dbReference type="PANTHER" id="PTHR17490">
    <property type="entry name" value="SUA5"/>
    <property type="match status" value="1"/>
</dbReference>